<feature type="domain" description="EF-hand" evidence="5">
    <location>
        <begin position="55"/>
        <end position="90"/>
    </location>
</feature>
<dbReference type="InterPro" id="IPR018247">
    <property type="entry name" value="EF_Hand_1_Ca_BS"/>
</dbReference>
<dbReference type="AlphaFoldDB" id="A0A1G8X4N5"/>
<dbReference type="SUPFAM" id="SSF47473">
    <property type="entry name" value="EF-hand"/>
    <property type="match status" value="1"/>
</dbReference>
<feature type="signal peptide" evidence="4">
    <location>
        <begin position="1"/>
        <end position="23"/>
    </location>
</feature>
<dbReference type="PROSITE" id="PS00018">
    <property type="entry name" value="EF_HAND_1"/>
    <property type="match status" value="3"/>
</dbReference>
<evidence type="ECO:0000256" key="3">
    <source>
        <dbReference type="SAM" id="MobiDB-lite"/>
    </source>
</evidence>
<organism evidence="6 7">
    <name type="scientific">Aliiruegeria lutimaris</name>
    <dbReference type="NCBI Taxonomy" id="571298"/>
    <lineage>
        <taxon>Bacteria</taxon>
        <taxon>Pseudomonadati</taxon>
        <taxon>Pseudomonadota</taxon>
        <taxon>Alphaproteobacteria</taxon>
        <taxon>Rhodobacterales</taxon>
        <taxon>Roseobacteraceae</taxon>
        <taxon>Aliiruegeria</taxon>
    </lineage>
</organism>
<dbReference type="PANTHER" id="PTHR45942">
    <property type="entry name" value="PROTEIN PHOSPATASE 3 REGULATORY SUBUNIT B ALPHA ISOFORM TYPE 1"/>
    <property type="match status" value="1"/>
</dbReference>
<dbReference type="InterPro" id="IPR002048">
    <property type="entry name" value="EF_hand_dom"/>
</dbReference>
<protein>
    <submittedName>
        <fullName evidence="6">Ca2+-binding protein, EF-hand superfamily</fullName>
    </submittedName>
</protein>
<dbReference type="PROSITE" id="PS50222">
    <property type="entry name" value="EF_HAND_2"/>
    <property type="match status" value="3"/>
</dbReference>
<dbReference type="Pfam" id="PF13202">
    <property type="entry name" value="EF-hand_5"/>
    <property type="match status" value="1"/>
</dbReference>
<dbReference type="SMART" id="SM00054">
    <property type="entry name" value="EFh"/>
    <property type="match status" value="4"/>
</dbReference>
<dbReference type="Pfam" id="PF13499">
    <property type="entry name" value="EF-hand_7"/>
    <property type="match status" value="1"/>
</dbReference>
<feature type="domain" description="EF-hand" evidence="5">
    <location>
        <begin position="91"/>
        <end position="126"/>
    </location>
</feature>
<accession>A0A1G8X4N5</accession>
<keyword evidence="2" id="KW-0677">Repeat</keyword>
<keyword evidence="4" id="KW-0732">Signal</keyword>
<dbReference type="InterPro" id="IPR011992">
    <property type="entry name" value="EF-hand-dom_pair"/>
</dbReference>
<feature type="compositionally biased region" description="Basic and acidic residues" evidence="3">
    <location>
        <begin position="157"/>
        <end position="186"/>
    </location>
</feature>
<dbReference type="Pfam" id="PF13833">
    <property type="entry name" value="EF-hand_8"/>
    <property type="match status" value="1"/>
</dbReference>
<evidence type="ECO:0000256" key="4">
    <source>
        <dbReference type="SAM" id="SignalP"/>
    </source>
</evidence>
<dbReference type="EMBL" id="FNEK01000025">
    <property type="protein sequence ID" value="SDJ84720.1"/>
    <property type="molecule type" value="Genomic_DNA"/>
</dbReference>
<evidence type="ECO:0000313" key="7">
    <source>
        <dbReference type="Proteomes" id="UP000199382"/>
    </source>
</evidence>
<sequence length="195" mass="21233">MTRIVLLTTAIVTGLVAANSAVAFGGPMGPEDRPGFAQIDTDGDGKISAEELKGFPAARAAERFKAADTDGDGKISKEEMAAEIETMRAARENNRLDNMIARFDTDKDGFISQEEMEAAMGQGRAQRDPGDRMMQFADTDKDGAISEAEYAAMAERMQQRGDRGNFGKRGEPGERGMRGGRGDQRGGDWMPFWRN</sequence>
<evidence type="ECO:0000256" key="1">
    <source>
        <dbReference type="ARBA" id="ARBA00022723"/>
    </source>
</evidence>
<feature type="domain" description="EF-hand" evidence="5">
    <location>
        <begin position="131"/>
        <end position="160"/>
    </location>
</feature>
<dbReference type="Proteomes" id="UP000199382">
    <property type="component" value="Unassembled WGS sequence"/>
</dbReference>
<dbReference type="RefSeq" id="WP_170844565.1">
    <property type="nucleotide sequence ID" value="NZ_FNEK01000025.1"/>
</dbReference>
<feature type="chain" id="PRO_5011444029" evidence="4">
    <location>
        <begin position="24"/>
        <end position="195"/>
    </location>
</feature>
<keyword evidence="7" id="KW-1185">Reference proteome</keyword>
<proteinExistence type="predicted"/>
<dbReference type="STRING" id="571298.SAMN04488026_102542"/>
<evidence type="ECO:0000259" key="5">
    <source>
        <dbReference type="PROSITE" id="PS50222"/>
    </source>
</evidence>
<dbReference type="Gene3D" id="1.10.238.10">
    <property type="entry name" value="EF-hand"/>
    <property type="match status" value="3"/>
</dbReference>
<evidence type="ECO:0000313" key="6">
    <source>
        <dbReference type="EMBL" id="SDJ84720.1"/>
    </source>
</evidence>
<reference evidence="6 7" key="1">
    <citation type="submission" date="2016-10" db="EMBL/GenBank/DDBJ databases">
        <authorList>
            <person name="de Groot N.N."/>
        </authorList>
    </citation>
    <scope>NUCLEOTIDE SEQUENCE [LARGE SCALE GENOMIC DNA]</scope>
    <source>
        <strain evidence="6 7">DSM 25294</strain>
    </source>
</reference>
<gene>
    <name evidence="6" type="ORF">SAMN04488026_102542</name>
</gene>
<name>A0A1G8X4N5_9RHOB</name>
<dbReference type="GO" id="GO:0005509">
    <property type="term" value="F:calcium ion binding"/>
    <property type="evidence" value="ECO:0007669"/>
    <property type="project" value="InterPro"/>
</dbReference>
<keyword evidence="1" id="KW-0479">Metal-binding</keyword>
<feature type="region of interest" description="Disordered" evidence="3">
    <location>
        <begin position="157"/>
        <end position="195"/>
    </location>
</feature>
<evidence type="ECO:0000256" key="2">
    <source>
        <dbReference type="ARBA" id="ARBA00022737"/>
    </source>
</evidence>